<keyword evidence="2" id="KW-1185">Reference proteome</keyword>
<dbReference type="InterPro" id="IPR011990">
    <property type="entry name" value="TPR-like_helical_dom_sf"/>
</dbReference>
<evidence type="ECO:0008006" key="3">
    <source>
        <dbReference type="Google" id="ProtNLM"/>
    </source>
</evidence>
<accession>A0A9P6E5T3</accession>
<organism evidence="1 2">
    <name type="scientific">Crepidotus variabilis</name>
    <dbReference type="NCBI Taxonomy" id="179855"/>
    <lineage>
        <taxon>Eukaryota</taxon>
        <taxon>Fungi</taxon>
        <taxon>Dikarya</taxon>
        <taxon>Basidiomycota</taxon>
        <taxon>Agaricomycotina</taxon>
        <taxon>Agaricomycetes</taxon>
        <taxon>Agaricomycetidae</taxon>
        <taxon>Agaricales</taxon>
        <taxon>Agaricineae</taxon>
        <taxon>Crepidotaceae</taxon>
        <taxon>Crepidotus</taxon>
    </lineage>
</organism>
<reference evidence="1" key="1">
    <citation type="submission" date="2020-11" db="EMBL/GenBank/DDBJ databases">
        <authorList>
            <consortium name="DOE Joint Genome Institute"/>
            <person name="Ahrendt S."/>
            <person name="Riley R."/>
            <person name="Andreopoulos W."/>
            <person name="Labutti K."/>
            <person name="Pangilinan J."/>
            <person name="Ruiz-Duenas F.J."/>
            <person name="Barrasa J.M."/>
            <person name="Sanchez-Garcia M."/>
            <person name="Camarero S."/>
            <person name="Miyauchi S."/>
            <person name="Serrano A."/>
            <person name="Linde D."/>
            <person name="Babiker R."/>
            <person name="Drula E."/>
            <person name="Ayuso-Fernandez I."/>
            <person name="Pacheco R."/>
            <person name="Padilla G."/>
            <person name="Ferreira P."/>
            <person name="Barriuso J."/>
            <person name="Kellner H."/>
            <person name="Castanera R."/>
            <person name="Alfaro M."/>
            <person name="Ramirez L."/>
            <person name="Pisabarro A.G."/>
            <person name="Kuo A."/>
            <person name="Tritt A."/>
            <person name="Lipzen A."/>
            <person name="He G."/>
            <person name="Yan M."/>
            <person name="Ng V."/>
            <person name="Cullen D."/>
            <person name="Martin F."/>
            <person name="Rosso M.-N."/>
            <person name="Henrissat B."/>
            <person name="Hibbett D."/>
            <person name="Martinez A.T."/>
            <person name="Grigoriev I.V."/>
        </authorList>
    </citation>
    <scope>NUCLEOTIDE SEQUENCE</scope>
    <source>
        <strain evidence="1">CBS 506.95</strain>
    </source>
</reference>
<gene>
    <name evidence="1" type="ORF">CPB83DRAFT_66835</name>
</gene>
<evidence type="ECO:0000313" key="1">
    <source>
        <dbReference type="EMBL" id="KAF9523071.1"/>
    </source>
</evidence>
<dbReference type="AlphaFoldDB" id="A0A9P6E5T3"/>
<dbReference type="SUPFAM" id="SSF48452">
    <property type="entry name" value="TPR-like"/>
    <property type="match status" value="1"/>
</dbReference>
<dbReference type="Gene3D" id="1.25.40.10">
    <property type="entry name" value="Tetratricopeptide repeat domain"/>
    <property type="match status" value="1"/>
</dbReference>
<name>A0A9P6E5T3_9AGAR</name>
<comment type="caution">
    <text evidence="1">The sequence shown here is derived from an EMBL/GenBank/DDBJ whole genome shotgun (WGS) entry which is preliminary data.</text>
</comment>
<dbReference type="Proteomes" id="UP000807306">
    <property type="component" value="Unassembled WGS sequence"/>
</dbReference>
<sequence>MIHRSELNEIESQHCRLKRGIVLAYLTCAYPDTHLDIKFAEYLLEIGQYLPDEIMSTDQNLLFLEESVIIFRKASRFDPASFADPRFRSFKELALHLESLEKREEAHAIWQEATNIDPSLVRSHSSVAYALFKAADILRAISRYEEAAALRIREIDLYHSPNEYSASEADAYLELAADYRSCRRLYDALRSISVAVNQLRELVLIELAIYSHFLADALSSYFQLLVESESSADKEIINPQVVKGVADQYDTLIQCDTSFLPIIGIQSQPLSLSRQAQKLLHC</sequence>
<protein>
    <recommendedName>
        <fullName evidence="3">Tetratricopeptide repeat protein</fullName>
    </recommendedName>
</protein>
<proteinExistence type="predicted"/>
<dbReference type="EMBL" id="MU157926">
    <property type="protein sequence ID" value="KAF9523071.1"/>
    <property type="molecule type" value="Genomic_DNA"/>
</dbReference>
<evidence type="ECO:0000313" key="2">
    <source>
        <dbReference type="Proteomes" id="UP000807306"/>
    </source>
</evidence>